<geneLocation type="plasmid" evidence="4">
    <name>ppaby5</name>
</geneLocation>
<organism evidence="3 4">
    <name type="scientific">Salipiger abyssi</name>
    <dbReference type="NCBI Taxonomy" id="1250539"/>
    <lineage>
        <taxon>Bacteria</taxon>
        <taxon>Pseudomonadati</taxon>
        <taxon>Pseudomonadota</taxon>
        <taxon>Alphaproteobacteria</taxon>
        <taxon>Rhodobacterales</taxon>
        <taxon>Roseobacteraceae</taxon>
        <taxon>Salipiger</taxon>
    </lineage>
</organism>
<evidence type="ECO:0000256" key="1">
    <source>
        <dbReference type="ARBA" id="ARBA00023002"/>
    </source>
</evidence>
<protein>
    <submittedName>
        <fullName evidence="3">Putative translation initiation inhibitor, yjgF family</fullName>
    </submittedName>
</protein>
<dbReference type="InterPro" id="IPR036188">
    <property type="entry name" value="FAD/NAD-bd_sf"/>
</dbReference>
<dbReference type="InterPro" id="IPR006076">
    <property type="entry name" value="FAD-dep_OxRdtase"/>
</dbReference>
<proteinExistence type="predicted"/>
<dbReference type="GO" id="GO:0016491">
    <property type="term" value="F:oxidoreductase activity"/>
    <property type="evidence" value="ECO:0007669"/>
    <property type="project" value="UniProtKB-KW"/>
</dbReference>
<dbReference type="OrthoDB" id="9805337at2"/>
<keyword evidence="4" id="KW-1185">Reference proteome</keyword>
<dbReference type="Pfam" id="PF01266">
    <property type="entry name" value="DAO"/>
    <property type="match status" value="1"/>
</dbReference>
<sequence>MAEFIVLGAGMVGIGAALALQARGHAVTVLDRSAPGTETSHGNAGVIQAEAVEPYAIPRDLATLFSYATGQSNDVLWHLRDLPAVAPALWRYFRHSAPARHAVLSKGYAPLVLSATADHAPLIAASESEALIRRTGLGELYRTARALDAAAANAERMRDRYGLGSEVLTGSALAEAEPALNGPLAGMLLWTDSWSSSDPGALTRAYADLFLARGGRVLTGDATSLTETGSGWTVESSEGPVEASDVVVALGPWSPDLLAPLGYRIHMIWKRGYHGHFNAPTPLNRPCLDDANGIVMSSMTRGLRITTGAELVGRNAPRTLRQLERGQRAARELLDLGAPVPDSTWHGHRPCLPDMLPLVGAAPRHRGLWFDFGHGHQGFTLGPTTGRLLADIVEGQTDAVTAALSPALRGV</sequence>
<dbReference type="GO" id="GO:0005737">
    <property type="term" value="C:cytoplasm"/>
    <property type="evidence" value="ECO:0007669"/>
    <property type="project" value="TreeGrafter"/>
</dbReference>
<dbReference type="SUPFAM" id="SSF54373">
    <property type="entry name" value="FAD-linked reductases, C-terminal domain"/>
    <property type="match status" value="1"/>
</dbReference>
<dbReference type="Gene3D" id="3.30.9.10">
    <property type="entry name" value="D-Amino Acid Oxidase, subunit A, domain 2"/>
    <property type="match status" value="1"/>
</dbReference>
<feature type="domain" description="FAD dependent oxidoreductase" evidence="2">
    <location>
        <begin position="4"/>
        <end position="391"/>
    </location>
</feature>
<dbReference type="Proteomes" id="UP000187059">
    <property type="component" value="Plasmid pPABY5"/>
</dbReference>
<dbReference type="EMBL" id="CP015089">
    <property type="protein sequence ID" value="APZ50419.1"/>
    <property type="molecule type" value="Genomic_DNA"/>
</dbReference>
<dbReference type="SUPFAM" id="SSF51905">
    <property type="entry name" value="FAD/NAD(P)-binding domain"/>
    <property type="match status" value="1"/>
</dbReference>
<gene>
    <name evidence="3" type="ORF">Ga0080574_TMP85</name>
</gene>
<evidence type="ECO:0000313" key="3">
    <source>
        <dbReference type="EMBL" id="APZ50419.1"/>
    </source>
</evidence>
<dbReference type="AlphaFoldDB" id="A0A1P8UM05"/>
<evidence type="ECO:0000259" key="2">
    <source>
        <dbReference type="Pfam" id="PF01266"/>
    </source>
</evidence>
<dbReference type="KEGG" id="paby:Ga0080574_TMP85"/>
<dbReference type="Gene3D" id="3.50.50.60">
    <property type="entry name" value="FAD/NAD(P)-binding domain"/>
    <property type="match status" value="2"/>
</dbReference>
<reference evidence="3 4" key="1">
    <citation type="submission" date="2016-04" db="EMBL/GenBank/DDBJ databases">
        <title>Deep-sea bacteria in the southern Pacific.</title>
        <authorList>
            <person name="Tang K."/>
        </authorList>
    </citation>
    <scope>NUCLEOTIDE SEQUENCE [LARGE SCALE GENOMIC DNA]</scope>
    <source>
        <strain evidence="3 4">JLT2014</strain>
        <plasmid evidence="4">ppaby5</plasmid>
    </source>
</reference>
<keyword evidence="1" id="KW-0560">Oxidoreductase</keyword>
<accession>A0A1P8UM05</accession>
<name>A0A1P8UM05_9RHOB</name>
<dbReference type="PANTHER" id="PTHR13847:SF289">
    <property type="entry name" value="GLYCINE OXIDASE"/>
    <property type="match status" value="1"/>
</dbReference>
<dbReference type="RefSeq" id="WP_076694050.1">
    <property type="nucleotide sequence ID" value="NZ_CP015089.1"/>
</dbReference>
<evidence type="ECO:0000313" key="4">
    <source>
        <dbReference type="Proteomes" id="UP000187059"/>
    </source>
</evidence>
<keyword evidence="3" id="KW-0614">Plasmid</keyword>
<dbReference type="PANTHER" id="PTHR13847">
    <property type="entry name" value="SARCOSINE DEHYDROGENASE-RELATED"/>
    <property type="match status" value="1"/>
</dbReference>